<accession>A0A3M2KQZ1</accession>
<protein>
    <recommendedName>
        <fullName evidence="3">CopG family transcriptional regulator</fullName>
    </recommendedName>
</protein>
<proteinExistence type="predicted"/>
<keyword evidence="2" id="KW-1185">Reference proteome</keyword>
<sequence>MATESGRTARVVIELDADRARALGDLAELYHATPERLAASWVAYHVDRLRAGLPPDAEPSQWEPDPPQ</sequence>
<comment type="caution">
    <text evidence="1">The sequence shown here is derived from an EMBL/GenBank/DDBJ whole genome shotgun (WGS) entry which is preliminary data.</text>
</comment>
<dbReference type="OrthoDB" id="5196077at2"/>
<dbReference type="RefSeq" id="WP_122191866.1">
    <property type="nucleotide sequence ID" value="NZ_RFFH01000026.1"/>
</dbReference>
<evidence type="ECO:0008006" key="3">
    <source>
        <dbReference type="Google" id="ProtNLM"/>
    </source>
</evidence>
<evidence type="ECO:0000313" key="1">
    <source>
        <dbReference type="EMBL" id="RMI28042.1"/>
    </source>
</evidence>
<dbReference type="EMBL" id="RFFH01000026">
    <property type="protein sequence ID" value="RMI28042.1"/>
    <property type="molecule type" value="Genomic_DNA"/>
</dbReference>
<dbReference type="Proteomes" id="UP000279275">
    <property type="component" value="Unassembled WGS sequence"/>
</dbReference>
<name>A0A3M2KQZ1_9NOCA</name>
<dbReference type="AlphaFoldDB" id="A0A3M2KQZ1"/>
<evidence type="ECO:0000313" key="2">
    <source>
        <dbReference type="Proteomes" id="UP000279275"/>
    </source>
</evidence>
<gene>
    <name evidence="1" type="ORF">EBN03_31755</name>
</gene>
<organism evidence="1 2">
    <name type="scientific">Nocardia stercoris</name>
    <dbReference type="NCBI Taxonomy" id="2483361"/>
    <lineage>
        <taxon>Bacteria</taxon>
        <taxon>Bacillati</taxon>
        <taxon>Actinomycetota</taxon>
        <taxon>Actinomycetes</taxon>
        <taxon>Mycobacteriales</taxon>
        <taxon>Nocardiaceae</taxon>
        <taxon>Nocardia</taxon>
    </lineage>
</organism>
<reference evidence="1 2" key="1">
    <citation type="submission" date="2018-10" db="EMBL/GenBank/DDBJ databases">
        <title>Isolation from cow dung.</title>
        <authorList>
            <person name="Ling L."/>
        </authorList>
    </citation>
    <scope>NUCLEOTIDE SEQUENCE [LARGE SCALE GENOMIC DNA]</scope>
    <source>
        <strain evidence="1 2">NEAU-LL90</strain>
    </source>
</reference>